<comment type="caution">
    <text evidence="9">The sequence shown here is derived from an EMBL/GenBank/DDBJ whole genome shotgun (WGS) entry which is preliminary data.</text>
</comment>
<dbReference type="GO" id="GO:0004674">
    <property type="term" value="F:protein serine/threonine kinase activity"/>
    <property type="evidence" value="ECO:0007669"/>
    <property type="project" value="UniProtKB-KW"/>
</dbReference>
<organism evidence="9 10">
    <name type="scientific">Microbacterium immunditiarum</name>
    <dbReference type="NCBI Taxonomy" id="337480"/>
    <lineage>
        <taxon>Bacteria</taxon>
        <taxon>Bacillati</taxon>
        <taxon>Actinomycetota</taxon>
        <taxon>Actinomycetes</taxon>
        <taxon>Micrococcales</taxon>
        <taxon>Microbacteriaceae</taxon>
        <taxon>Microbacterium</taxon>
    </lineage>
</organism>
<feature type="domain" description="Protein kinase" evidence="8">
    <location>
        <begin position="226"/>
        <end position="520"/>
    </location>
</feature>
<dbReference type="Gene3D" id="1.10.510.10">
    <property type="entry name" value="Transferase(Phosphotransferase) domain 1"/>
    <property type="match status" value="1"/>
</dbReference>
<dbReference type="SMART" id="SM01260">
    <property type="entry name" value="LANC_like"/>
    <property type="match status" value="1"/>
</dbReference>
<dbReference type="GO" id="GO:0005524">
    <property type="term" value="F:ATP binding"/>
    <property type="evidence" value="ECO:0007669"/>
    <property type="project" value="UniProtKB-KW"/>
</dbReference>
<dbReference type="PANTHER" id="PTHR43289:SF6">
    <property type="entry name" value="SERINE_THREONINE-PROTEIN KINASE NEKL-3"/>
    <property type="match status" value="1"/>
</dbReference>
<dbReference type="InterPro" id="IPR007822">
    <property type="entry name" value="LANC-like"/>
</dbReference>
<accession>A0A7Y9GKG7</accession>
<keyword evidence="6" id="KW-0067">ATP-binding</keyword>
<evidence type="ECO:0000256" key="3">
    <source>
        <dbReference type="ARBA" id="ARBA00022679"/>
    </source>
</evidence>
<dbReference type="CDD" id="cd04791">
    <property type="entry name" value="LanC_SerThrkinase"/>
    <property type="match status" value="1"/>
</dbReference>
<evidence type="ECO:0000256" key="1">
    <source>
        <dbReference type="ARBA" id="ARBA00012513"/>
    </source>
</evidence>
<feature type="region of interest" description="Disordered" evidence="7">
    <location>
        <begin position="848"/>
        <end position="877"/>
    </location>
</feature>
<evidence type="ECO:0000313" key="9">
    <source>
        <dbReference type="EMBL" id="NYE17981.1"/>
    </source>
</evidence>
<dbReference type="NCBIfam" id="NF038151">
    <property type="entry name" value="lanthi_synth_III"/>
    <property type="match status" value="1"/>
</dbReference>
<keyword evidence="2 9" id="KW-0723">Serine/threonine-protein kinase</keyword>
<gene>
    <name evidence="9" type="ORF">BJ991_000009</name>
</gene>
<evidence type="ECO:0000256" key="7">
    <source>
        <dbReference type="SAM" id="MobiDB-lite"/>
    </source>
</evidence>
<dbReference type="SMART" id="SM00220">
    <property type="entry name" value="S_TKc"/>
    <property type="match status" value="1"/>
</dbReference>
<sequence>MDATYPRYAVADPLFYDEPSRAREAPHELFEPSDSATWATWSPADDGTWSFWMPPDATLPEQGWKIHVGATLATAGVVLEQVSLYCHRNGLPFKFLRDRRILQVTLSKDGDRHVTGKFITIYPLSPADLHSHLTELDAALAGMASPYVLTDLRWKQGPVFVRYGAFTRQFVNHDGADVLAVRDLDTGVLVPDVRATAFHVPPWVRIPDFLQIELDALGTTPPQGFPRIRGALQFSNAGGVYEAELEGRPVILKEARPHVGWTPDGRDAAERLRDEEALLQSLQGRVPVPAVQATFMAHDHAYLAMERIDAVSLSTAVAAHNPLVSSEHSLDVRRAYREWAFTVAASLRQAVAALHDTGRVHGDLHPGNILVRGDGTVILIDLEMSRPVDDGGSAVIGAPGFVATDGRDALGQDLYALACTELFMFVPLIPLLNLSARKVGELVCEAADRFDLGQRWVDDHVAVLRRRDTSAAVTVTAPATPSRIARTLLADATPERGDRLWPGDPAQFREPSTSLAHGALGVLTALSHARVRLAPQHLAWLEDAASRPGYPTRLGLLDGLAGAVWAYRRMGLHDAADRHLVRLSDANHDRLGFDLYGGQPGVGLTLLAEGGRHAGLRDVALGIAARIRERWRVSEPQSTVATGRGGLLHGATGSALFAMRLYEATGDAEHLRIATEAIDFDLCSLKESADGALHVDEGWRLLPYLGNGSAGMGIVLTQLLTHLPGHSRYLEALDGITRAAIAPFTIQSGLFQGRAGLIQSLLALEQAGLATPATSAALHHHISALQLHAVYVQDEIRFAGNGLLRASCDLATGAAGVLTTLIDYDAHVSGLPHQPVCVPYLTPFDGVEDHSPQPAARPSEGGENLGLPPVPAVARPC</sequence>
<keyword evidence="10" id="KW-1185">Reference proteome</keyword>
<dbReference type="AlphaFoldDB" id="A0A7Y9GKG7"/>
<name>A0A7Y9GKG7_9MICO</name>
<dbReference type="Pfam" id="PF25816">
    <property type="entry name" value="RamC_N"/>
    <property type="match status" value="1"/>
</dbReference>
<evidence type="ECO:0000259" key="8">
    <source>
        <dbReference type="PROSITE" id="PS50011"/>
    </source>
</evidence>
<dbReference type="InterPro" id="IPR000719">
    <property type="entry name" value="Prot_kinase_dom"/>
</dbReference>
<reference evidence="9 10" key="1">
    <citation type="submission" date="2020-07" db="EMBL/GenBank/DDBJ databases">
        <title>Sequencing the genomes of 1000 actinobacteria strains.</title>
        <authorList>
            <person name="Klenk H.-P."/>
        </authorList>
    </citation>
    <scope>NUCLEOTIDE SEQUENCE [LARGE SCALE GENOMIC DNA]</scope>
    <source>
        <strain evidence="9 10">DSM 24662</strain>
    </source>
</reference>
<evidence type="ECO:0000256" key="5">
    <source>
        <dbReference type="ARBA" id="ARBA00022777"/>
    </source>
</evidence>
<evidence type="ECO:0000256" key="6">
    <source>
        <dbReference type="ARBA" id="ARBA00022840"/>
    </source>
</evidence>
<dbReference type="PANTHER" id="PTHR43289">
    <property type="entry name" value="MITOGEN-ACTIVATED PROTEIN KINASE KINASE KINASE 20-RELATED"/>
    <property type="match status" value="1"/>
</dbReference>
<keyword evidence="3" id="KW-0808">Transferase</keyword>
<dbReference type="Gene3D" id="1.50.10.20">
    <property type="match status" value="1"/>
</dbReference>
<dbReference type="GO" id="GO:0031179">
    <property type="term" value="P:peptide modification"/>
    <property type="evidence" value="ECO:0007669"/>
    <property type="project" value="InterPro"/>
</dbReference>
<evidence type="ECO:0000256" key="4">
    <source>
        <dbReference type="ARBA" id="ARBA00022741"/>
    </source>
</evidence>
<dbReference type="EMBL" id="JACCBV010000001">
    <property type="protein sequence ID" value="NYE17981.1"/>
    <property type="molecule type" value="Genomic_DNA"/>
</dbReference>
<keyword evidence="5 9" id="KW-0418">Kinase</keyword>
<keyword evidence="4" id="KW-0547">Nucleotide-binding</keyword>
<dbReference type="InterPro" id="IPR053524">
    <property type="entry name" value="Aerial_hyphae_peptide-synth"/>
</dbReference>
<dbReference type="SUPFAM" id="SSF56112">
    <property type="entry name" value="Protein kinase-like (PK-like)"/>
    <property type="match status" value="1"/>
</dbReference>
<evidence type="ECO:0000256" key="2">
    <source>
        <dbReference type="ARBA" id="ARBA00022527"/>
    </source>
</evidence>
<protein>
    <recommendedName>
        <fullName evidence="1">non-specific serine/threonine protein kinase</fullName>
        <ecNumber evidence="1">2.7.11.1</ecNumber>
    </recommendedName>
</protein>
<dbReference type="Proteomes" id="UP000576969">
    <property type="component" value="Unassembled WGS sequence"/>
</dbReference>
<dbReference type="RefSeq" id="WP_179486437.1">
    <property type="nucleotide sequence ID" value="NZ_JACCBV010000001.1"/>
</dbReference>
<dbReference type="InterPro" id="IPR011009">
    <property type="entry name" value="Kinase-like_dom_sf"/>
</dbReference>
<dbReference type="EC" id="2.7.11.1" evidence="1"/>
<dbReference type="PROSITE" id="PS50011">
    <property type="entry name" value="PROTEIN_KINASE_DOM"/>
    <property type="match status" value="1"/>
</dbReference>
<evidence type="ECO:0000313" key="10">
    <source>
        <dbReference type="Proteomes" id="UP000576969"/>
    </source>
</evidence>
<dbReference type="InterPro" id="IPR057929">
    <property type="entry name" value="RamC_N"/>
</dbReference>
<proteinExistence type="predicted"/>
<dbReference type="SUPFAM" id="SSF158745">
    <property type="entry name" value="LanC-like"/>
    <property type="match status" value="1"/>
</dbReference>
<dbReference type="InterPro" id="IPR058053">
    <property type="entry name" value="RamC_C"/>
</dbReference>
<dbReference type="Pfam" id="PF00069">
    <property type="entry name" value="Pkinase"/>
    <property type="match status" value="1"/>
</dbReference>